<evidence type="ECO:0000256" key="14">
    <source>
        <dbReference type="SAM" id="MobiDB-lite"/>
    </source>
</evidence>
<evidence type="ECO:0000256" key="13">
    <source>
        <dbReference type="ARBA" id="ARBA00023204"/>
    </source>
</evidence>
<dbReference type="Pfam" id="PF17755">
    <property type="entry name" value="UvrA_DNA-bind"/>
    <property type="match status" value="1"/>
</dbReference>
<protein>
    <recommendedName>
        <fullName evidence="15">ABC transporter domain-containing protein</fullName>
    </recommendedName>
</protein>
<evidence type="ECO:0000256" key="4">
    <source>
        <dbReference type="ARBA" id="ARBA00022737"/>
    </source>
</evidence>
<organism evidence="16">
    <name type="scientific">marine sediment metagenome</name>
    <dbReference type="NCBI Taxonomy" id="412755"/>
    <lineage>
        <taxon>unclassified sequences</taxon>
        <taxon>metagenomes</taxon>
        <taxon>ecological metagenomes</taxon>
    </lineage>
</organism>
<evidence type="ECO:0000313" key="16">
    <source>
        <dbReference type="EMBL" id="KKL92097.1"/>
    </source>
</evidence>
<feature type="compositionally biased region" description="Polar residues" evidence="14">
    <location>
        <begin position="661"/>
        <end position="671"/>
    </location>
</feature>
<dbReference type="GO" id="GO:0006281">
    <property type="term" value="P:DNA repair"/>
    <property type="evidence" value="ECO:0007669"/>
    <property type="project" value="UniProtKB-KW"/>
</dbReference>
<dbReference type="InterPro" id="IPR003439">
    <property type="entry name" value="ABC_transporter-like_ATP-bd"/>
</dbReference>
<keyword evidence="3" id="KW-0479">Metal-binding</keyword>
<name>A0A0F9IYI5_9ZZZZ</name>
<sequence length="671" mass="75375">MHFTEDNIVQDYNRNLVEITKAGSACFADQTRWVEQLGDFYDFDIDTPYKDLPEKIRNIYLHGSGGKKLPFRMESKNFSGVMKQRVYEGIIPHLERAMRTSVSTYRRNKITKNYMTKQKCDECQGFRINDQARNIKIAGKHIGELAIIVIDDVIEILESLSDKQIKTEQGKALIDKILKRLQNMVNVGLSYMHLNRTLPTLSGGEQQRLALMTHLDAGIDSLIYILDEPSMSLHEKEKESLIQLLIKLKEQGNTVIVVEHDKRFIEIADKIIDIGPDAGIKGGEIVFHGKLEDITKVEDSHTGQFMAGKILLPEKSIKDRRITNNDTKYLSITNVSTNNLKNISVKIPLGMMVGICGVSGSGKSSLIQDTLVPLLKPHFTREAVKKGKTTQESEEEFVNGEDLLEFTGSIHGWENIDEVIVVNQRPIGRTRRSMPISYIGIWDKIRNVFAKLPEAIKKKFVAGHFSFNSDRGRCPICKGDGIKDIQVSFLSAITIPCKECKGQRYKTEILEIKYKGKTIADVLDQTVSEALDLFKSQPGILKILKILEEIGMGYITLGQPAPTLSGGEAQRIKLAKELGRARKSKSLYILDEPTIGLSFYDVRKLMELLEQLVQEGNSVIIIEHDPDILSFTDYIIELGPEGGPKGGKIITKGTPEKIKSNKNSKTGPYLK</sequence>
<keyword evidence="10" id="KW-0067">ATP-binding</keyword>
<evidence type="ECO:0000256" key="1">
    <source>
        <dbReference type="ARBA" id="ARBA00004496"/>
    </source>
</evidence>
<dbReference type="InterPro" id="IPR017871">
    <property type="entry name" value="ABC_transporter-like_CS"/>
</dbReference>
<evidence type="ECO:0000256" key="6">
    <source>
        <dbReference type="ARBA" id="ARBA00022763"/>
    </source>
</evidence>
<keyword evidence="2" id="KW-0963">Cytoplasm</keyword>
<reference evidence="16" key="1">
    <citation type="journal article" date="2015" name="Nature">
        <title>Complex archaea that bridge the gap between prokaryotes and eukaryotes.</title>
        <authorList>
            <person name="Spang A."/>
            <person name="Saw J.H."/>
            <person name="Jorgensen S.L."/>
            <person name="Zaremba-Niedzwiedzka K."/>
            <person name="Martijn J."/>
            <person name="Lind A.E."/>
            <person name="van Eijk R."/>
            <person name="Schleper C."/>
            <person name="Guy L."/>
            <person name="Ettema T.J."/>
        </authorList>
    </citation>
    <scope>NUCLEOTIDE SEQUENCE</scope>
</reference>
<keyword evidence="6" id="KW-0227">DNA damage</keyword>
<dbReference type="InterPro" id="IPR027417">
    <property type="entry name" value="P-loop_NTPase"/>
</dbReference>
<feature type="domain" description="ABC transporter" evidence="15">
    <location>
        <begin position="317"/>
        <end position="671"/>
    </location>
</feature>
<dbReference type="EMBL" id="LAZR01019558">
    <property type="protein sequence ID" value="KKL92097.1"/>
    <property type="molecule type" value="Genomic_DNA"/>
</dbReference>
<evidence type="ECO:0000256" key="12">
    <source>
        <dbReference type="ARBA" id="ARBA00023125"/>
    </source>
</evidence>
<evidence type="ECO:0000256" key="9">
    <source>
        <dbReference type="ARBA" id="ARBA00022833"/>
    </source>
</evidence>
<evidence type="ECO:0000259" key="15">
    <source>
        <dbReference type="PROSITE" id="PS50893"/>
    </source>
</evidence>
<feature type="region of interest" description="Disordered" evidence="14">
    <location>
        <begin position="646"/>
        <end position="671"/>
    </location>
</feature>
<accession>A0A0F9IYI5</accession>
<dbReference type="GO" id="GO:0016887">
    <property type="term" value="F:ATP hydrolysis activity"/>
    <property type="evidence" value="ECO:0007669"/>
    <property type="project" value="InterPro"/>
</dbReference>
<evidence type="ECO:0000256" key="2">
    <source>
        <dbReference type="ARBA" id="ARBA00022490"/>
    </source>
</evidence>
<dbReference type="PROSITE" id="PS00211">
    <property type="entry name" value="ABC_TRANSPORTER_1"/>
    <property type="match status" value="1"/>
</dbReference>
<evidence type="ECO:0000256" key="10">
    <source>
        <dbReference type="ARBA" id="ARBA00022840"/>
    </source>
</evidence>
<keyword evidence="9" id="KW-0862">Zinc</keyword>
<keyword evidence="4" id="KW-0677">Repeat</keyword>
<dbReference type="InterPro" id="IPR041552">
    <property type="entry name" value="UvrA_DNA-bd"/>
</dbReference>
<keyword evidence="13" id="KW-0234">DNA repair</keyword>
<evidence type="ECO:0000256" key="11">
    <source>
        <dbReference type="ARBA" id="ARBA00022881"/>
    </source>
</evidence>
<evidence type="ECO:0000256" key="5">
    <source>
        <dbReference type="ARBA" id="ARBA00022741"/>
    </source>
</evidence>
<dbReference type="PANTHER" id="PTHR43152">
    <property type="entry name" value="UVRABC SYSTEM PROTEIN A"/>
    <property type="match status" value="1"/>
</dbReference>
<dbReference type="GO" id="GO:0005737">
    <property type="term" value="C:cytoplasm"/>
    <property type="evidence" value="ECO:0007669"/>
    <property type="project" value="UniProtKB-SubCell"/>
</dbReference>
<dbReference type="Gene3D" id="1.10.8.280">
    <property type="entry name" value="ABC transporter ATPase domain-like"/>
    <property type="match status" value="1"/>
</dbReference>
<evidence type="ECO:0000256" key="7">
    <source>
        <dbReference type="ARBA" id="ARBA00022769"/>
    </source>
</evidence>
<keyword evidence="7" id="KW-0228">DNA excision</keyword>
<evidence type="ECO:0000256" key="8">
    <source>
        <dbReference type="ARBA" id="ARBA00022771"/>
    </source>
</evidence>
<comment type="caution">
    <text evidence="16">The sequence shown here is derived from an EMBL/GenBank/DDBJ whole genome shotgun (WGS) entry which is preliminary data.</text>
</comment>
<keyword evidence="5" id="KW-0547">Nucleotide-binding</keyword>
<dbReference type="PANTHER" id="PTHR43152:SF3">
    <property type="entry name" value="UVRABC SYSTEM PROTEIN A"/>
    <property type="match status" value="1"/>
</dbReference>
<keyword evidence="8" id="KW-0863">Zinc-finger</keyword>
<dbReference type="SUPFAM" id="SSF52540">
    <property type="entry name" value="P-loop containing nucleoside triphosphate hydrolases"/>
    <property type="match status" value="2"/>
</dbReference>
<keyword evidence="11" id="KW-0267">Excision nuclease</keyword>
<dbReference type="PROSITE" id="PS50893">
    <property type="entry name" value="ABC_TRANSPORTER_2"/>
    <property type="match status" value="1"/>
</dbReference>
<comment type="subcellular location">
    <subcellularLocation>
        <location evidence="1">Cytoplasm</location>
    </subcellularLocation>
</comment>
<evidence type="ECO:0000256" key="3">
    <source>
        <dbReference type="ARBA" id="ARBA00022723"/>
    </source>
</evidence>
<dbReference type="Gene3D" id="1.20.1580.10">
    <property type="entry name" value="ABC transporter ATPase like domain"/>
    <property type="match status" value="2"/>
</dbReference>
<dbReference type="GO" id="GO:0004518">
    <property type="term" value="F:nuclease activity"/>
    <property type="evidence" value="ECO:0007669"/>
    <property type="project" value="UniProtKB-KW"/>
</dbReference>
<gene>
    <name evidence="16" type="ORF">LCGC14_1888110</name>
</gene>
<proteinExistence type="predicted"/>
<dbReference type="Gene3D" id="3.40.50.300">
    <property type="entry name" value="P-loop containing nucleotide triphosphate hydrolases"/>
    <property type="match status" value="2"/>
</dbReference>
<keyword evidence="12" id="KW-0238">DNA-binding</keyword>
<dbReference type="GO" id="GO:0005524">
    <property type="term" value="F:ATP binding"/>
    <property type="evidence" value="ECO:0007669"/>
    <property type="project" value="UniProtKB-KW"/>
</dbReference>
<dbReference type="GO" id="GO:0003677">
    <property type="term" value="F:DNA binding"/>
    <property type="evidence" value="ECO:0007669"/>
    <property type="project" value="UniProtKB-KW"/>
</dbReference>
<dbReference type="GO" id="GO:0008270">
    <property type="term" value="F:zinc ion binding"/>
    <property type="evidence" value="ECO:0007669"/>
    <property type="project" value="UniProtKB-KW"/>
</dbReference>
<dbReference type="AlphaFoldDB" id="A0A0F9IYI5"/>